<proteinExistence type="predicted"/>
<dbReference type="Proteomes" id="UP000218810">
    <property type="component" value="Unassembled WGS sequence"/>
</dbReference>
<dbReference type="GO" id="GO:0008757">
    <property type="term" value="F:S-adenosylmethionine-dependent methyltransferase activity"/>
    <property type="evidence" value="ECO:0007669"/>
    <property type="project" value="InterPro"/>
</dbReference>
<comment type="caution">
    <text evidence="2">The sequence shown here is derived from an EMBL/GenBank/DDBJ whole genome shotgun (WGS) entry which is preliminary data.</text>
</comment>
<dbReference type="EMBL" id="NTGA01000005">
    <property type="protein sequence ID" value="PAY24422.1"/>
    <property type="molecule type" value="Genomic_DNA"/>
</dbReference>
<dbReference type="GO" id="GO:0032259">
    <property type="term" value="P:methylation"/>
    <property type="evidence" value="ECO:0007669"/>
    <property type="project" value="UniProtKB-KW"/>
</dbReference>
<evidence type="ECO:0000259" key="1">
    <source>
        <dbReference type="Pfam" id="PF08241"/>
    </source>
</evidence>
<sequence>MFASVYARDGQLYSASVTSTNPPDHGESVRASRTWWDTEAVEYHDEHGDFLGAHSPDGEFVWCPEGLHEGDWALLGDVAGRDVLEVGCGSAPCSRWIAGRGARAVAVDLSAGMLREGAEAAGRSTGPAARVPLIQADAGRLPFAADSFDVVFSAFGAIPFVADTAGVMAEAARVLRPGGRFVFSVNHPMRWIFRDDPGPEGLVAAFPYFDRTPYTEYDEEGDLTYVEHHRTAGDRIRELVGAGFVVRDLIEPEWPEWLDREWGQWSPLRGSIFPGTAIFVATLP</sequence>
<dbReference type="CDD" id="cd02440">
    <property type="entry name" value="AdoMet_MTases"/>
    <property type="match status" value="1"/>
</dbReference>
<keyword evidence="3" id="KW-1185">Reference proteome</keyword>
<dbReference type="OrthoDB" id="5566900at2"/>
<keyword evidence="2" id="KW-0489">Methyltransferase</keyword>
<evidence type="ECO:0000313" key="2">
    <source>
        <dbReference type="EMBL" id="PAY24422.1"/>
    </source>
</evidence>
<protein>
    <submittedName>
        <fullName evidence="2">SAM-dependent methyltransferase</fullName>
    </submittedName>
</protein>
<dbReference type="InterPro" id="IPR013216">
    <property type="entry name" value="Methyltransf_11"/>
</dbReference>
<dbReference type="Pfam" id="PF08241">
    <property type="entry name" value="Methyltransf_11"/>
    <property type="match status" value="1"/>
</dbReference>
<dbReference type="RefSeq" id="WP_095717230.1">
    <property type="nucleotide sequence ID" value="NZ_NTGA01000005.1"/>
</dbReference>
<organism evidence="2 3">
    <name type="scientific">Dietzia natronolimnaea</name>
    <dbReference type="NCBI Taxonomy" id="161920"/>
    <lineage>
        <taxon>Bacteria</taxon>
        <taxon>Bacillati</taxon>
        <taxon>Actinomycetota</taxon>
        <taxon>Actinomycetes</taxon>
        <taxon>Mycobacteriales</taxon>
        <taxon>Dietziaceae</taxon>
        <taxon>Dietzia</taxon>
    </lineage>
</organism>
<evidence type="ECO:0000313" key="3">
    <source>
        <dbReference type="Proteomes" id="UP000218810"/>
    </source>
</evidence>
<dbReference type="InterPro" id="IPR029063">
    <property type="entry name" value="SAM-dependent_MTases_sf"/>
</dbReference>
<dbReference type="SUPFAM" id="SSF53335">
    <property type="entry name" value="S-adenosyl-L-methionine-dependent methyltransferases"/>
    <property type="match status" value="1"/>
</dbReference>
<dbReference type="AlphaFoldDB" id="A0A2A2WT86"/>
<name>A0A2A2WT86_9ACTN</name>
<dbReference type="Gene3D" id="3.40.50.150">
    <property type="entry name" value="Vaccinia Virus protein VP39"/>
    <property type="match status" value="1"/>
</dbReference>
<gene>
    <name evidence="2" type="ORF">CEY15_02925</name>
</gene>
<dbReference type="PANTHER" id="PTHR43591">
    <property type="entry name" value="METHYLTRANSFERASE"/>
    <property type="match status" value="1"/>
</dbReference>
<accession>A0A2A2WT86</accession>
<reference evidence="3" key="1">
    <citation type="submission" date="2017-09" db="EMBL/GenBank/DDBJ databases">
        <authorList>
            <person name="Zhang Y."/>
            <person name="Huang X."/>
            <person name="Liu J."/>
            <person name="Lu L."/>
            <person name="Peng K."/>
        </authorList>
    </citation>
    <scope>NUCLEOTIDE SEQUENCE [LARGE SCALE GENOMIC DNA]</scope>
    <source>
        <strain evidence="3">S-XJ-1</strain>
    </source>
</reference>
<feature type="domain" description="Methyltransferase type 11" evidence="1">
    <location>
        <begin position="84"/>
        <end position="183"/>
    </location>
</feature>
<keyword evidence="2" id="KW-0808">Transferase</keyword>